<protein>
    <submittedName>
        <fullName evidence="2">Uncharacterized protein</fullName>
    </submittedName>
</protein>
<dbReference type="EMBL" id="FTNP01000002">
    <property type="protein sequence ID" value="SIR59745.1"/>
    <property type="molecule type" value="Genomic_DNA"/>
</dbReference>
<dbReference type="RefSeq" id="WP_076580801.1">
    <property type="nucleotide sequence ID" value="NZ_CP019327.1"/>
</dbReference>
<gene>
    <name evidence="1" type="ORF">BB347_09220</name>
    <name evidence="2" type="ORF">SAMN05421809_1566</name>
</gene>
<proteinExistence type="predicted"/>
<dbReference type="GeneID" id="30956121"/>
<evidence type="ECO:0000313" key="2">
    <source>
        <dbReference type="EMBL" id="SIR59745.1"/>
    </source>
</evidence>
<dbReference type="EMBL" id="CP019327">
    <property type="protein sequence ID" value="APX96785.1"/>
    <property type="molecule type" value="Genomic_DNA"/>
</dbReference>
<keyword evidence="3" id="KW-1185">Reference proteome</keyword>
<reference evidence="1 4" key="1">
    <citation type="submission" date="2017-01" db="EMBL/GenBank/DDBJ databases">
        <title>Complete genome sequence of Haloterrigena daqingensis type strain (JX313T).</title>
        <authorList>
            <person name="Shuang W."/>
        </authorList>
    </citation>
    <scope>NUCLEOTIDE SEQUENCE [LARGE SCALE GENOMIC DNA]</scope>
    <source>
        <strain evidence="1 4">JX313</strain>
    </source>
</reference>
<reference evidence="2 3" key="2">
    <citation type="submission" date="2017-01" db="EMBL/GenBank/DDBJ databases">
        <authorList>
            <person name="Mah S.A."/>
            <person name="Swanson W.J."/>
            <person name="Moy G.W."/>
            <person name="Vacquier V.D."/>
        </authorList>
    </citation>
    <scope>NUCLEOTIDE SEQUENCE [LARGE SCALE GENOMIC DNA]</scope>
    <source>
        <strain evidence="2 3">CGMCC 1.8909</strain>
    </source>
</reference>
<dbReference type="Proteomes" id="UP000187321">
    <property type="component" value="Chromosome"/>
</dbReference>
<evidence type="ECO:0000313" key="1">
    <source>
        <dbReference type="EMBL" id="APX96785.1"/>
    </source>
</evidence>
<dbReference type="STRING" id="588898.BB347_09220"/>
<evidence type="ECO:0000313" key="4">
    <source>
        <dbReference type="Proteomes" id="UP000187321"/>
    </source>
</evidence>
<dbReference type="Proteomes" id="UP000185687">
    <property type="component" value="Unassembled WGS sequence"/>
</dbReference>
<name>A0A1N7C832_9EURY</name>
<dbReference type="AlphaFoldDB" id="A0A1N7C832"/>
<dbReference type="KEGG" id="hda:BB347_09220"/>
<sequence>MYGWISPGIRARCHAGDRRERGIRLGAASPVAIGLLDPIAIGLLHPITIGLLEPNGYPALA</sequence>
<evidence type="ECO:0000313" key="3">
    <source>
        <dbReference type="Proteomes" id="UP000185687"/>
    </source>
</evidence>
<organism evidence="2 3">
    <name type="scientific">Natronorubrum daqingense</name>
    <dbReference type="NCBI Taxonomy" id="588898"/>
    <lineage>
        <taxon>Archaea</taxon>
        <taxon>Methanobacteriati</taxon>
        <taxon>Methanobacteriota</taxon>
        <taxon>Stenosarchaea group</taxon>
        <taxon>Halobacteria</taxon>
        <taxon>Halobacteriales</taxon>
        <taxon>Natrialbaceae</taxon>
        <taxon>Natronorubrum</taxon>
    </lineage>
</organism>
<accession>A0A1N7C832</accession>